<keyword evidence="7 9" id="KW-0472">Membrane</keyword>
<name>A0A9N7UDV4_PLEPL</name>
<dbReference type="InterPro" id="IPR007305">
    <property type="entry name" value="Vesicle_transpt_Got1/SFT2"/>
</dbReference>
<evidence type="ECO:0000256" key="7">
    <source>
        <dbReference type="ARBA" id="ARBA00023136"/>
    </source>
</evidence>
<dbReference type="GO" id="GO:0016192">
    <property type="term" value="P:vesicle-mediated transport"/>
    <property type="evidence" value="ECO:0007669"/>
    <property type="project" value="InterPro"/>
</dbReference>
<keyword evidence="4 9" id="KW-0812">Transmembrane</keyword>
<evidence type="ECO:0000256" key="9">
    <source>
        <dbReference type="RuleBase" id="RU363111"/>
    </source>
</evidence>
<gene>
    <name evidence="10" type="ORF">PLEPLA_LOCUS17583</name>
</gene>
<keyword evidence="11" id="KW-1185">Reference proteome</keyword>
<reference evidence="10" key="1">
    <citation type="submission" date="2020-03" db="EMBL/GenBank/DDBJ databases">
        <authorList>
            <person name="Weist P."/>
        </authorList>
    </citation>
    <scope>NUCLEOTIDE SEQUENCE</scope>
</reference>
<evidence type="ECO:0000256" key="8">
    <source>
        <dbReference type="ARBA" id="ARBA00025800"/>
    </source>
</evidence>
<organism evidence="10 11">
    <name type="scientific">Pleuronectes platessa</name>
    <name type="common">European plaice</name>
    <dbReference type="NCBI Taxonomy" id="8262"/>
    <lineage>
        <taxon>Eukaryota</taxon>
        <taxon>Metazoa</taxon>
        <taxon>Chordata</taxon>
        <taxon>Craniata</taxon>
        <taxon>Vertebrata</taxon>
        <taxon>Euteleostomi</taxon>
        <taxon>Actinopterygii</taxon>
        <taxon>Neopterygii</taxon>
        <taxon>Teleostei</taxon>
        <taxon>Neoteleostei</taxon>
        <taxon>Acanthomorphata</taxon>
        <taxon>Carangaria</taxon>
        <taxon>Pleuronectiformes</taxon>
        <taxon>Pleuronectoidei</taxon>
        <taxon>Pleuronectidae</taxon>
        <taxon>Pleuronectes</taxon>
    </lineage>
</organism>
<comment type="subcellular location">
    <subcellularLocation>
        <location evidence="2 9">Membrane</location>
        <topology evidence="2 9">Multi-pass membrane protein</topology>
    </subcellularLocation>
</comment>
<dbReference type="InterPro" id="IPR011691">
    <property type="entry name" value="Vesicle_transpt_SFT2"/>
</dbReference>
<dbReference type="AlphaFoldDB" id="A0A9N7UDV4"/>
<evidence type="ECO:0000256" key="2">
    <source>
        <dbReference type="ARBA" id="ARBA00004141"/>
    </source>
</evidence>
<dbReference type="Pfam" id="PF04178">
    <property type="entry name" value="Got1"/>
    <property type="match status" value="1"/>
</dbReference>
<dbReference type="GO" id="GO:0005737">
    <property type="term" value="C:cytoplasm"/>
    <property type="evidence" value="ECO:0007669"/>
    <property type="project" value="UniProtKB-ARBA"/>
</dbReference>
<comment type="similarity">
    <text evidence="8 9">Belongs to the SFT2 family.</text>
</comment>
<dbReference type="GO" id="GO:0016020">
    <property type="term" value="C:membrane"/>
    <property type="evidence" value="ECO:0007669"/>
    <property type="project" value="UniProtKB-SubCell"/>
</dbReference>
<comment type="caution">
    <text evidence="10">The sequence shown here is derived from an EMBL/GenBank/DDBJ whole genome shotgun (WGS) entry which is preliminary data.</text>
</comment>
<keyword evidence="6 9" id="KW-1133">Transmembrane helix</keyword>
<dbReference type="PANTHER" id="PTHR23137:SF1">
    <property type="entry name" value="VESICLE TRANSPORT PROTEIN SFT2B"/>
    <property type="match status" value="1"/>
</dbReference>
<evidence type="ECO:0000313" key="10">
    <source>
        <dbReference type="EMBL" id="CAB1429605.1"/>
    </source>
</evidence>
<sequence length="68" mass="7884">MFLVGPWRQLRTMCARERALATVLVLWTNYTLALIFCLLQVLAFTWYGLSYLPFAREGILKLCSSFCC</sequence>
<accession>A0A9N7UDV4</accession>
<evidence type="ECO:0000256" key="4">
    <source>
        <dbReference type="ARBA" id="ARBA00022692"/>
    </source>
</evidence>
<evidence type="ECO:0000256" key="5">
    <source>
        <dbReference type="ARBA" id="ARBA00022927"/>
    </source>
</evidence>
<keyword evidence="5 9" id="KW-0653">Protein transport</keyword>
<evidence type="ECO:0000256" key="3">
    <source>
        <dbReference type="ARBA" id="ARBA00022448"/>
    </source>
</evidence>
<proteinExistence type="inferred from homology"/>
<comment type="function">
    <text evidence="1 9">May be involved in fusion of retrograde transport vesicles derived from an endocytic compartment with the Golgi complex.</text>
</comment>
<evidence type="ECO:0000313" key="11">
    <source>
        <dbReference type="Proteomes" id="UP001153269"/>
    </source>
</evidence>
<protein>
    <recommendedName>
        <fullName evidence="9">Vesicle transport protein</fullName>
    </recommendedName>
</protein>
<keyword evidence="3 9" id="KW-0813">Transport</keyword>
<dbReference type="Proteomes" id="UP001153269">
    <property type="component" value="Unassembled WGS sequence"/>
</dbReference>
<comment type="caution">
    <text evidence="9">Lacks conserved residue(s) required for the propagation of feature annotation.</text>
</comment>
<dbReference type="PANTHER" id="PTHR23137">
    <property type="entry name" value="VESICLE TRANSPORT PROTEIN-RELATED"/>
    <property type="match status" value="1"/>
</dbReference>
<dbReference type="GO" id="GO:0012505">
    <property type="term" value="C:endomembrane system"/>
    <property type="evidence" value="ECO:0007669"/>
    <property type="project" value="UniProtKB-ARBA"/>
</dbReference>
<dbReference type="EMBL" id="CADEAL010001156">
    <property type="protein sequence ID" value="CAB1429605.1"/>
    <property type="molecule type" value="Genomic_DNA"/>
</dbReference>
<evidence type="ECO:0000256" key="1">
    <source>
        <dbReference type="ARBA" id="ARBA00003566"/>
    </source>
</evidence>
<feature type="transmembrane region" description="Helical" evidence="9">
    <location>
        <begin position="20"/>
        <end position="47"/>
    </location>
</feature>
<evidence type="ECO:0000256" key="6">
    <source>
        <dbReference type="ARBA" id="ARBA00022989"/>
    </source>
</evidence>
<dbReference type="GO" id="GO:0015031">
    <property type="term" value="P:protein transport"/>
    <property type="evidence" value="ECO:0007669"/>
    <property type="project" value="UniProtKB-KW"/>
</dbReference>